<evidence type="ECO:0000313" key="7">
    <source>
        <dbReference type="EMBL" id="KAJ9581949.1"/>
    </source>
</evidence>
<protein>
    <recommendedName>
        <fullName evidence="4">Gamma-tubulin complex component</fullName>
    </recommendedName>
</protein>
<reference evidence="7" key="1">
    <citation type="journal article" date="2023" name="IScience">
        <title>Live-bearing cockroach genome reveals convergent evolutionary mechanisms linked to viviparity in insects and beyond.</title>
        <authorList>
            <person name="Fouks B."/>
            <person name="Harrison M.C."/>
            <person name="Mikhailova A.A."/>
            <person name="Marchal E."/>
            <person name="English S."/>
            <person name="Carruthers M."/>
            <person name="Jennings E.C."/>
            <person name="Chiamaka E.L."/>
            <person name="Frigard R.A."/>
            <person name="Pippel M."/>
            <person name="Attardo G.M."/>
            <person name="Benoit J.B."/>
            <person name="Bornberg-Bauer E."/>
            <person name="Tobe S.S."/>
        </authorList>
    </citation>
    <scope>NUCLEOTIDE SEQUENCE</scope>
    <source>
        <strain evidence="7">Stay&amp;Tobe</strain>
    </source>
</reference>
<dbReference type="EMBL" id="JASPKZ010007833">
    <property type="protein sequence ID" value="KAJ9581949.1"/>
    <property type="molecule type" value="Genomic_DNA"/>
</dbReference>
<name>A0AAD7ZJL0_DIPPU</name>
<keyword evidence="1 4" id="KW-0963">Cytoplasm</keyword>
<evidence type="ECO:0000313" key="8">
    <source>
        <dbReference type="Proteomes" id="UP001233999"/>
    </source>
</evidence>
<keyword evidence="8" id="KW-1185">Reference proteome</keyword>
<keyword evidence="3 4" id="KW-0206">Cytoskeleton</keyword>
<comment type="subcellular location">
    <subcellularLocation>
        <location evidence="4">Cytoplasm</location>
        <location evidence="4">Cytoskeleton</location>
        <location evidence="4">Microtubule organizing center</location>
    </subcellularLocation>
</comment>
<dbReference type="AlphaFoldDB" id="A0AAD7ZJL0"/>
<dbReference type="GO" id="GO:0000278">
    <property type="term" value="P:mitotic cell cycle"/>
    <property type="evidence" value="ECO:0007669"/>
    <property type="project" value="TreeGrafter"/>
</dbReference>
<dbReference type="GO" id="GO:0000930">
    <property type="term" value="C:gamma-tubulin complex"/>
    <property type="evidence" value="ECO:0007669"/>
    <property type="project" value="TreeGrafter"/>
</dbReference>
<evidence type="ECO:0000256" key="4">
    <source>
        <dbReference type="RuleBase" id="RU363050"/>
    </source>
</evidence>
<evidence type="ECO:0000256" key="3">
    <source>
        <dbReference type="ARBA" id="ARBA00023212"/>
    </source>
</evidence>
<dbReference type="Pfam" id="PF17681">
    <property type="entry name" value="GCP_N_terminal"/>
    <property type="match status" value="1"/>
</dbReference>
<evidence type="ECO:0000259" key="6">
    <source>
        <dbReference type="Pfam" id="PF17681"/>
    </source>
</evidence>
<comment type="caution">
    <text evidence="7">The sequence shown here is derived from an EMBL/GenBank/DDBJ whole genome shotgun (WGS) entry which is preliminary data.</text>
</comment>
<sequence length="645" mass="74764">MAVRAREAIIPYVRSLITQLSAFKEGEENFELCERYALSNLWHHRFLSVDSHAVRRSIDGIITKFEVHGHLNTSVKLRQLVDKLLSYEDFSDHPQYDIQWSLLSLLLNLAINPTTAVHHVEAAPVVEEAICEDEDFDWTSYLREGDERFICPDDSDSSDEEWNSASDESSNELEVVPAMLRASIQQGTQSHKEGLIHNLREIYLAEEWMDANIHCVWERENKTEENNILKLNLTTVMKDHLAKQGNSTENHQYVISVYMMIRQILFMFYTTCNTQLFEVSNNKIIVKSRVTVSSLTMDTVMSYLHYFCPYFEMLRELRGFGEDLSKCEKLPPLTYVAYWNEMKELLSDLNSFLTEVEIKVKKQDGICTLLWLKNELQPKLVELECVYCVHVRAVYDWTTSPNWLSAVSLLSVLYGELLKQSNNDNTTIYLRLFLKSFQVYLNIIDTWLTDGELVDTREEFIISRDGEVQPYEELLNRAGIEPLPVLKLIISNVIHSVSSVDFLLKLNKLPEFNRLKGSLYEELIESVTNELMKFINSPPVCNIETNNNDTVKKEENTFFAAVKDHVLYFADPFLLKAFENYLPFNNDEQEEVVSDVRTKQSFTILQYSFAQEILPLKPVTEKNLIQLIDDKCKAACYLVKTDVSK</sequence>
<feature type="region of interest" description="Disordered" evidence="5">
    <location>
        <begin position="150"/>
        <end position="171"/>
    </location>
</feature>
<dbReference type="InterPro" id="IPR007259">
    <property type="entry name" value="GCP"/>
</dbReference>
<dbReference type="PANTHER" id="PTHR19302">
    <property type="entry name" value="GAMMA TUBULIN COMPLEX PROTEIN"/>
    <property type="match status" value="1"/>
</dbReference>
<reference evidence="7" key="2">
    <citation type="submission" date="2023-05" db="EMBL/GenBank/DDBJ databases">
        <authorList>
            <person name="Fouks B."/>
        </authorList>
    </citation>
    <scope>NUCLEOTIDE SEQUENCE</scope>
    <source>
        <strain evidence="7">Stay&amp;Tobe</strain>
        <tissue evidence="7">Testes</tissue>
    </source>
</reference>
<proteinExistence type="inferred from homology"/>
<dbReference type="InterPro" id="IPR059169">
    <property type="entry name" value="GCP5_N_ext"/>
</dbReference>
<dbReference type="GO" id="GO:0051011">
    <property type="term" value="F:microtubule minus-end binding"/>
    <property type="evidence" value="ECO:0007669"/>
    <property type="project" value="TreeGrafter"/>
</dbReference>
<dbReference type="GO" id="GO:0000922">
    <property type="term" value="C:spindle pole"/>
    <property type="evidence" value="ECO:0007669"/>
    <property type="project" value="InterPro"/>
</dbReference>
<dbReference type="GO" id="GO:0031122">
    <property type="term" value="P:cytoplasmic microtubule organization"/>
    <property type="evidence" value="ECO:0007669"/>
    <property type="project" value="TreeGrafter"/>
</dbReference>
<organism evidence="7 8">
    <name type="scientific">Diploptera punctata</name>
    <name type="common">Pacific beetle cockroach</name>
    <dbReference type="NCBI Taxonomy" id="6984"/>
    <lineage>
        <taxon>Eukaryota</taxon>
        <taxon>Metazoa</taxon>
        <taxon>Ecdysozoa</taxon>
        <taxon>Arthropoda</taxon>
        <taxon>Hexapoda</taxon>
        <taxon>Insecta</taxon>
        <taxon>Pterygota</taxon>
        <taxon>Neoptera</taxon>
        <taxon>Polyneoptera</taxon>
        <taxon>Dictyoptera</taxon>
        <taxon>Blattodea</taxon>
        <taxon>Blaberoidea</taxon>
        <taxon>Blaberidae</taxon>
        <taxon>Diplopterinae</taxon>
        <taxon>Diploptera</taxon>
    </lineage>
</organism>
<feature type="domain" description="Gamma tubulin complex component protein N-terminal" evidence="6">
    <location>
        <begin position="261"/>
        <end position="471"/>
    </location>
</feature>
<dbReference type="CDD" id="cd22572">
    <property type="entry name" value="GCP5_NTD"/>
    <property type="match status" value="1"/>
</dbReference>
<keyword evidence="2 4" id="KW-0493">Microtubule</keyword>
<evidence type="ECO:0000256" key="5">
    <source>
        <dbReference type="SAM" id="MobiDB-lite"/>
    </source>
</evidence>
<dbReference type="GO" id="GO:0043015">
    <property type="term" value="F:gamma-tubulin binding"/>
    <property type="evidence" value="ECO:0007669"/>
    <property type="project" value="InterPro"/>
</dbReference>
<dbReference type="InterPro" id="IPR041470">
    <property type="entry name" value="GCP_N"/>
</dbReference>
<dbReference type="GO" id="GO:0051321">
    <property type="term" value="P:meiotic cell cycle"/>
    <property type="evidence" value="ECO:0007669"/>
    <property type="project" value="TreeGrafter"/>
</dbReference>
<gene>
    <name evidence="7" type="ORF">L9F63_003702</name>
</gene>
<evidence type="ECO:0000256" key="1">
    <source>
        <dbReference type="ARBA" id="ARBA00022490"/>
    </source>
</evidence>
<dbReference type="GO" id="GO:0005874">
    <property type="term" value="C:microtubule"/>
    <property type="evidence" value="ECO:0007669"/>
    <property type="project" value="UniProtKB-KW"/>
</dbReference>
<dbReference type="GO" id="GO:0051225">
    <property type="term" value="P:spindle assembly"/>
    <property type="evidence" value="ECO:0007669"/>
    <property type="project" value="TreeGrafter"/>
</dbReference>
<dbReference type="PANTHER" id="PTHR19302:SF33">
    <property type="entry name" value="GAMMA-TUBULIN COMPLEX COMPONENT 5"/>
    <property type="match status" value="1"/>
</dbReference>
<dbReference type="GO" id="GO:0007020">
    <property type="term" value="P:microtubule nucleation"/>
    <property type="evidence" value="ECO:0007669"/>
    <property type="project" value="InterPro"/>
</dbReference>
<comment type="similarity">
    <text evidence="4">Belongs to the TUBGCP family.</text>
</comment>
<dbReference type="Proteomes" id="UP001233999">
    <property type="component" value="Unassembled WGS sequence"/>
</dbReference>
<feature type="compositionally biased region" description="Acidic residues" evidence="5">
    <location>
        <begin position="153"/>
        <end position="162"/>
    </location>
</feature>
<accession>A0AAD7ZJL0</accession>
<evidence type="ECO:0000256" key="2">
    <source>
        <dbReference type="ARBA" id="ARBA00022701"/>
    </source>
</evidence>